<sequence length="70" mass="6842">MRLIPALFLPFALAACAEPGFLDAGAPAAPPALLPIEDILAADSPTLDAEAAAAMAARGDALRGRAGASG</sequence>
<evidence type="ECO:0000313" key="3">
    <source>
        <dbReference type="Proteomes" id="UP000474758"/>
    </source>
</evidence>
<accession>A0A6M1U141</accession>
<dbReference type="EMBL" id="JAALFE010000002">
    <property type="protein sequence ID" value="NGQ89755.1"/>
    <property type="molecule type" value="Genomic_DNA"/>
</dbReference>
<dbReference type="Proteomes" id="UP000474758">
    <property type="component" value="Unassembled WGS sequence"/>
</dbReference>
<name>A0A6M1U141_9RHOB</name>
<proteinExistence type="predicted"/>
<feature type="signal peptide" evidence="1">
    <location>
        <begin position="1"/>
        <end position="17"/>
    </location>
</feature>
<dbReference type="PROSITE" id="PS51257">
    <property type="entry name" value="PROKAR_LIPOPROTEIN"/>
    <property type="match status" value="1"/>
</dbReference>
<dbReference type="RefSeq" id="WP_165046863.1">
    <property type="nucleotide sequence ID" value="NZ_JAALFE010000002.1"/>
</dbReference>
<gene>
    <name evidence="2" type="ORF">G5V65_02520</name>
</gene>
<feature type="chain" id="PRO_5026658780" evidence="1">
    <location>
        <begin position="18"/>
        <end position="70"/>
    </location>
</feature>
<evidence type="ECO:0000313" key="2">
    <source>
        <dbReference type="EMBL" id="NGQ89755.1"/>
    </source>
</evidence>
<comment type="caution">
    <text evidence="2">The sequence shown here is derived from an EMBL/GenBank/DDBJ whole genome shotgun (WGS) entry which is preliminary data.</text>
</comment>
<protein>
    <submittedName>
        <fullName evidence="2">Uncharacterized protein</fullName>
    </submittedName>
</protein>
<organism evidence="2 3">
    <name type="scientific">Paragemmobacter kunshanensis</name>
    <dbReference type="NCBI Taxonomy" id="2583234"/>
    <lineage>
        <taxon>Bacteria</taxon>
        <taxon>Pseudomonadati</taxon>
        <taxon>Pseudomonadota</taxon>
        <taxon>Alphaproteobacteria</taxon>
        <taxon>Rhodobacterales</taxon>
        <taxon>Paracoccaceae</taxon>
        <taxon>Paragemmobacter</taxon>
    </lineage>
</organism>
<keyword evidence="1" id="KW-0732">Signal</keyword>
<reference evidence="2 3" key="1">
    <citation type="submission" date="2020-02" db="EMBL/GenBank/DDBJ databases">
        <title>Rhodobacter translucens sp. nov., a novel bacterium isolated from activated sludge.</title>
        <authorList>
            <person name="Liu J."/>
        </authorList>
    </citation>
    <scope>NUCLEOTIDE SEQUENCE [LARGE SCALE GENOMIC DNA]</scope>
    <source>
        <strain evidence="2 3">HX-7-19</strain>
    </source>
</reference>
<evidence type="ECO:0000256" key="1">
    <source>
        <dbReference type="SAM" id="SignalP"/>
    </source>
</evidence>
<keyword evidence="3" id="KW-1185">Reference proteome</keyword>
<dbReference type="AlphaFoldDB" id="A0A6M1U141"/>